<dbReference type="EMBL" id="BJCC01000025">
    <property type="protein sequence ID" value="GCF95038.1"/>
    <property type="molecule type" value="Genomic_DNA"/>
</dbReference>
<dbReference type="AlphaFoldDB" id="A0A4P5PFK9"/>
<dbReference type="RefSeq" id="WP_146623439.1">
    <property type="nucleotide sequence ID" value="NZ_BJCC01000025.1"/>
</dbReference>
<comment type="caution">
    <text evidence="2">The sequence shown here is derived from an EMBL/GenBank/DDBJ whole genome shotgun (WGS) entry which is preliminary data.</text>
</comment>
<name>A0A4P5PFK9_9ENTE</name>
<dbReference type="Pfam" id="PF06114">
    <property type="entry name" value="Peptidase_M78"/>
    <property type="match status" value="1"/>
</dbReference>
<dbReference type="PANTHER" id="PTHR43236">
    <property type="entry name" value="ANTITOXIN HIGA1"/>
    <property type="match status" value="1"/>
</dbReference>
<dbReference type="PANTHER" id="PTHR43236:SF1">
    <property type="entry name" value="BLL7220 PROTEIN"/>
    <property type="match status" value="1"/>
</dbReference>
<feature type="domain" description="IrrE N-terminal-like" evidence="1">
    <location>
        <begin position="72"/>
        <end position="170"/>
    </location>
</feature>
<evidence type="ECO:0000259" key="1">
    <source>
        <dbReference type="Pfam" id="PF06114"/>
    </source>
</evidence>
<evidence type="ECO:0000313" key="3">
    <source>
        <dbReference type="Proteomes" id="UP000290567"/>
    </source>
</evidence>
<keyword evidence="3" id="KW-1185">Reference proteome</keyword>
<evidence type="ECO:0000313" key="2">
    <source>
        <dbReference type="EMBL" id="GCF95038.1"/>
    </source>
</evidence>
<dbReference type="Gene3D" id="1.10.10.2910">
    <property type="match status" value="1"/>
</dbReference>
<dbReference type="InterPro" id="IPR052345">
    <property type="entry name" value="Rad_response_metalloprotease"/>
</dbReference>
<proteinExistence type="predicted"/>
<reference evidence="3" key="1">
    <citation type="submission" date="2019-02" db="EMBL/GenBank/DDBJ databases">
        <title>Draft genome sequence of Enterococcus sp. Gos25-1.</title>
        <authorList>
            <person name="Tanaka N."/>
            <person name="Shiwa Y."/>
            <person name="Fujita N."/>
        </authorList>
    </citation>
    <scope>NUCLEOTIDE SEQUENCE [LARGE SCALE GENOMIC DNA]</scope>
    <source>
        <strain evidence="3">Gos25-1</strain>
    </source>
</reference>
<dbReference type="InterPro" id="IPR010359">
    <property type="entry name" value="IrrE_HExxH"/>
</dbReference>
<accession>A0A4P5PFK9</accession>
<dbReference type="Proteomes" id="UP000290567">
    <property type="component" value="Unassembled WGS sequence"/>
</dbReference>
<gene>
    <name evidence="2" type="ORF">NRIC_29290</name>
</gene>
<protein>
    <submittedName>
        <fullName evidence="2">Toxin</fullName>
    </submittedName>
</protein>
<sequence>MASEREEYHRFSIKINEYLSATMLGLEMNVENYDHKEIWNCIMGEKVKIRGFPFEGKARQAISGMIVSDEMETTITYNSTMNHHRINFTISHELIHYLYHFNQKTPYFYDTTHTLATYDPASLVELQANVGAAAILLPDPVFIHVLKQGEKPADISKKFGISEVALKLRLIQTMQAEFNASYEAAQSTSFKILHQFGHTGRQLMQDLGINLEQKIAEINPFYEALCLNT</sequence>
<dbReference type="OrthoDB" id="9816277at2"/>
<organism evidence="2 3">
    <name type="scientific">Enterococcus florum</name>
    <dbReference type="NCBI Taxonomy" id="2480627"/>
    <lineage>
        <taxon>Bacteria</taxon>
        <taxon>Bacillati</taxon>
        <taxon>Bacillota</taxon>
        <taxon>Bacilli</taxon>
        <taxon>Lactobacillales</taxon>
        <taxon>Enterococcaceae</taxon>
        <taxon>Enterococcus</taxon>
    </lineage>
</organism>